<evidence type="ECO:0000313" key="2">
    <source>
        <dbReference type="EMBL" id="MEQ2455591.1"/>
    </source>
</evidence>
<comment type="caution">
    <text evidence="2">The sequence shown here is derived from an EMBL/GenBank/DDBJ whole genome shotgun (WGS) entry which is preliminary data.</text>
</comment>
<evidence type="ECO:0000259" key="1">
    <source>
        <dbReference type="Pfam" id="PF13349"/>
    </source>
</evidence>
<protein>
    <submittedName>
        <fullName evidence="2">DUF4097 family beta strand repeat-containing protein</fullName>
    </submittedName>
</protein>
<feature type="domain" description="DUF4097" evidence="1">
    <location>
        <begin position="70"/>
        <end position="252"/>
    </location>
</feature>
<evidence type="ECO:0000313" key="3">
    <source>
        <dbReference type="Proteomes" id="UP001440599"/>
    </source>
</evidence>
<dbReference type="Pfam" id="PF13349">
    <property type="entry name" value="DUF4097"/>
    <property type="match status" value="1"/>
</dbReference>
<gene>
    <name evidence="2" type="ORF">WMO45_03575</name>
</gene>
<organism evidence="2 3">
    <name type="scientific">Flavonifractor hominis</name>
    <dbReference type="NCBI Taxonomy" id="3133178"/>
    <lineage>
        <taxon>Bacteria</taxon>
        <taxon>Bacillati</taxon>
        <taxon>Bacillota</taxon>
        <taxon>Clostridia</taxon>
        <taxon>Eubacteriales</taxon>
        <taxon>Oscillospiraceae</taxon>
        <taxon>Flavonifractor</taxon>
    </lineage>
</organism>
<keyword evidence="3" id="KW-1185">Reference proteome</keyword>
<name>A0ABV1ELW7_9FIRM</name>
<reference evidence="2 3" key="1">
    <citation type="submission" date="2024-03" db="EMBL/GenBank/DDBJ databases">
        <title>Human intestinal bacterial collection.</title>
        <authorList>
            <person name="Pauvert C."/>
            <person name="Hitch T.C.A."/>
            <person name="Clavel T."/>
        </authorList>
    </citation>
    <scope>NUCLEOTIDE SEQUENCE [LARGE SCALE GENOMIC DNA]</scope>
    <source>
        <strain evidence="2 3">CLA-AP-H34</strain>
    </source>
</reference>
<dbReference type="Gene3D" id="2.160.20.120">
    <property type="match status" value="1"/>
</dbReference>
<dbReference type="InterPro" id="IPR025164">
    <property type="entry name" value="Toastrack_DUF4097"/>
</dbReference>
<dbReference type="RefSeq" id="WP_349139257.1">
    <property type="nucleotide sequence ID" value="NZ_JBBMFT010000001.1"/>
</dbReference>
<dbReference type="EMBL" id="JBBMFT010000001">
    <property type="protein sequence ID" value="MEQ2455591.1"/>
    <property type="molecule type" value="Genomic_DNA"/>
</dbReference>
<accession>A0ABV1ELW7</accession>
<sequence length="286" mass="30614">MNLPSKVCLGAGVFLVLSGGLLALTGFALGARTSLDLHWDNQGIETDVSYSYSDSTMESGIWENSVDPFSRLDVDLSLGSVRIVYGEDYRVSCEGAWTAGLDCESDGDTLRLTGSVSEMELVSSGEQAVVTISLPEGERLERADLHTDMGQVEVDEVPVDRLTVDSGMGDVTLSAVAAEEMDLTLGMGALTAKECSTQRSLQVSNSMGNVTLDGAFLGQTECELSMGDLSLTTLGSREEYEWEIDVSMGEFRLDGEVQPGHSERSGGANQLELTNSMGDIEVFFQS</sequence>
<dbReference type="Proteomes" id="UP001440599">
    <property type="component" value="Unassembled WGS sequence"/>
</dbReference>
<proteinExistence type="predicted"/>